<proteinExistence type="inferred from homology"/>
<dbReference type="InterPro" id="IPR045053">
    <property type="entry name" value="MAN-like"/>
</dbReference>
<dbReference type="OrthoDB" id="406631at2759"/>
<dbReference type="PANTHER" id="PTHR31451:SF39">
    <property type="entry name" value="MANNAN ENDO-1,4-BETA-MANNOSIDASE 1"/>
    <property type="match status" value="1"/>
</dbReference>
<name>A0A9P6NQV6_9BASI</name>
<comment type="subcellular location">
    <subcellularLocation>
        <location evidence="2">Secreted</location>
    </subcellularLocation>
</comment>
<organism evidence="10 11">
    <name type="scientific">Cronartium quercuum f. sp. fusiforme G11</name>
    <dbReference type="NCBI Taxonomy" id="708437"/>
    <lineage>
        <taxon>Eukaryota</taxon>
        <taxon>Fungi</taxon>
        <taxon>Dikarya</taxon>
        <taxon>Basidiomycota</taxon>
        <taxon>Pucciniomycotina</taxon>
        <taxon>Pucciniomycetes</taxon>
        <taxon>Pucciniales</taxon>
        <taxon>Coleosporiaceae</taxon>
        <taxon>Cronartium</taxon>
    </lineage>
</organism>
<comment type="catalytic activity">
    <reaction evidence="1">
        <text>Random hydrolysis of (1-&gt;4)-beta-D-mannosidic linkages in mannans, galactomannans and glucomannans.</text>
        <dbReference type="EC" id="3.2.1.78"/>
    </reaction>
</comment>
<dbReference type="GO" id="GO:0005576">
    <property type="term" value="C:extracellular region"/>
    <property type="evidence" value="ECO:0007669"/>
    <property type="project" value="UniProtKB-SubCell"/>
</dbReference>
<evidence type="ECO:0000313" key="11">
    <source>
        <dbReference type="Proteomes" id="UP000886653"/>
    </source>
</evidence>
<keyword evidence="8" id="KW-0326">Glycosidase</keyword>
<dbReference type="FunFam" id="3.20.20.80:FF:000192">
    <property type="entry name" value="Predicted protein"/>
    <property type="match status" value="1"/>
</dbReference>
<keyword evidence="6" id="KW-0732">Signal</keyword>
<evidence type="ECO:0000313" key="10">
    <source>
        <dbReference type="EMBL" id="KAG0147890.1"/>
    </source>
</evidence>
<dbReference type="Proteomes" id="UP000886653">
    <property type="component" value="Unassembled WGS sequence"/>
</dbReference>
<evidence type="ECO:0000256" key="2">
    <source>
        <dbReference type="ARBA" id="ARBA00004613"/>
    </source>
</evidence>
<dbReference type="EC" id="3.2.1.78" evidence="4"/>
<dbReference type="InterPro" id="IPR001547">
    <property type="entry name" value="Glyco_hydro_5"/>
</dbReference>
<evidence type="ECO:0000256" key="5">
    <source>
        <dbReference type="ARBA" id="ARBA00022525"/>
    </source>
</evidence>
<evidence type="ECO:0000256" key="8">
    <source>
        <dbReference type="ARBA" id="ARBA00023295"/>
    </source>
</evidence>
<sequence>PSPTTPWIEPTVLETPQARHQSDRLESNAFATPWQSLPTNAPTPFKQDQCHAYELAKHNKKPTPTKCVGTYHHSLATTISGTSGTLGTPRAFIRREGTKLRAGSRYYRPVGPNIYWLGLDENDGRKVSYPSKNRVREAFAIAAAMGANTVRSLTLGVSTGHPLSVWPSKGETNDDAFEPIDYAIGTARQYGIRLIIPLTDNYKFYHGGKYDFLRWEGINITDKDTQGEFYSNEDVMESFKDYIEVILTHVNQYTGIALKDDPTIMAWETGNELGAFQLKEKAPPGSWTSEIAGHIKNIDSNHLVVDGSDGLYDTSSQDIDGLKVDEIDIVSDHFYPINNYTFWQDHGRSMLAGKVLMIGEYDWTGSNGGMPLSTFYNQVLKTRNVGDIAWNVMTHDDKCCHFITHDDGYSIYYPNGNANLLQRRLLRLVQHWWHVTGRKSPHVLPAVAC</sequence>
<evidence type="ECO:0000256" key="6">
    <source>
        <dbReference type="ARBA" id="ARBA00022729"/>
    </source>
</evidence>
<dbReference type="Pfam" id="PF26410">
    <property type="entry name" value="GH5_mannosidase"/>
    <property type="match status" value="1"/>
</dbReference>
<dbReference type="PANTHER" id="PTHR31451">
    <property type="match status" value="1"/>
</dbReference>
<evidence type="ECO:0000256" key="7">
    <source>
        <dbReference type="ARBA" id="ARBA00022801"/>
    </source>
</evidence>
<dbReference type="EMBL" id="MU167243">
    <property type="protein sequence ID" value="KAG0147890.1"/>
    <property type="molecule type" value="Genomic_DNA"/>
</dbReference>
<keyword evidence="7" id="KW-0378">Hydrolase</keyword>
<evidence type="ECO:0000259" key="9">
    <source>
        <dbReference type="Pfam" id="PF26410"/>
    </source>
</evidence>
<keyword evidence="5" id="KW-0964">Secreted</keyword>
<dbReference type="InterPro" id="IPR017853">
    <property type="entry name" value="GH"/>
</dbReference>
<dbReference type="GO" id="GO:0016985">
    <property type="term" value="F:mannan endo-1,4-beta-mannosidase activity"/>
    <property type="evidence" value="ECO:0007669"/>
    <property type="project" value="UniProtKB-EC"/>
</dbReference>
<feature type="domain" description="Glycoside hydrolase family 5" evidence="9">
    <location>
        <begin position="91"/>
        <end position="344"/>
    </location>
</feature>
<comment type="similarity">
    <text evidence="3">Belongs to the glycosyl hydrolase 5 (cellulase A) family.</text>
</comment>
<feature type="non-terminal residue" evidence="10">
    <location>
        <position position="1"/>
    </location>
</feature>
<comment type="caution">
    <text evidence="10">The sequence shown here is derived from an EMBL/GenBank/DDBJ whole genome shotgun (WGS) entry which is preliminary data.</text>
</comment>
<dbReference type="SUPFAM" id="SSF51445">
    <property type="entry name" value="(Trans)glycosidases"/>
    <property type="match status" value="1"/>
</dbReference>
<dbReference type="Gene3D" id="3.20.20.80">
    <property type="entry name" value="Glycosidases"/>
    <property type="match status" value="1"/>
</dbReference>
<dbReference type="AlphaFoldDB" id="A0A9P6NQV6"/>
<reference evidence="10" key="1">
    <citation type="submission" date="2013-11" db="EMBL/GenBank/DDBJ databases">
        <title>Genome sequence of the fusiform rust pathogen reveals effectors for host alternation and coevolution with pine.</title>
        <authorList>
            <consortium name="DOE Joint Genome Institute"/>
            <person name="Smith K."/>
            <person name="Pendleton A."/>
            <person name="Kubisiak T."/>
            <person name="Anderson C."/>
            <person name="Salamov A."/>
            <person name="Aerts A."/>
            <person name="Riley R."/>
            <person name="Clum A."/>
            <person name="Lindquist E."/>
            <person name="Ence D."/>
            <person name="Campbell M."/>
            <person name="Kronenberg Z."/>
            <person name="Feau N."/>
            <person name="Dhillon B."/>
            <person name="Hamelin R."/>
            <person name="Burleigh J."/>
            <person name="Smith J."/>
            <person name="Yandell M."/>
            <person name="Nelson C."/>
            <person name="Grigoriev I."/>
            <person name="Davis J."/>
        </authorList>
    </citation>
    <scope>NUCLEOTIDE SEQUENCE</scope>
    <source>
        <strain evidence="10">G11</strain>
    </source>
</reference>
<evidence type="ECO:0000256" key="3">
    <source>
        <dbReference type="ARBA" id="ARBA00005641"/>
    </source>
</evidence>
<accession>A0A9P6NQV6</accession>
<protein>
    <recommendedName>
        <fullName evidence="4">mannan endo-1,4-beta-mannosidase</fullName>
        <ecNumber evidence="4">3.2.1.78</ecNumber>
    </recommendedName>
</protein>
<keyword evidence="11" id="KW-1185">Reference proteome</keyword>
<gene>
    <name evidence="10" type="ORF">CROQUDRAFT_17297</name>
</gene>
<feature type="non-terminal residue" evidence="10">
    <location>
        <position position="449"/>
    </location>
</feature>
<evidence type="ECO:0000256" key="1">
    <source>
        <dbReference type="ARBA" id="ARBA00001678"/>
    </source>
</evidence>
<evidence type="ECO:0000256" key="4">
    <source>
        <dbReference type="ARBA" id="ARBA00012706"/>
    </source>
</evidence>